<reference evidence="2" key="1">
    <citation type="submission" date="2020-10" db="EMBL/GenBank/DDBJ databases">
        <title>Taxonomic study of unclassified bacteria belonging to the class Ktedonobacteria.</title>
        <authorList>
            <person name="Yabe S."/>
            <person name="Wang C.M."/>
            <person name="Zheng Y."/>
            <person name="Sakai Y."/>
            <person name="Cavaletti L."/>
            <person name="Monciardini P."/>
            <person name="Donadio S."/>
        </authorList>
    </citation>
    <scope>NUCLEOTIDE SEQUENCE</scope>
    <source>
        <strain evidence="2">SOSP1-1</strain>
    </source>
</reference>
<dbReference type="SUPFAM" id="SSF46894">
    <property type="entry name" value="C-terminal effector domain of the bipartite response regulators"/>
    <property type="match status" value="1"/>
</dbReference>
<gene>
    <name evidence="2" type="ORF">KSX_65790</name>
</gene>
<dbReference type="PRINTS" id="PR00038">
    <property type="entry name" value="HTHLUXR"/>
</dbReference>
<evidence type="ECO:0000313" key="2">
    <source>
        <dbReference type="EMBL" id="GHO48416.1"/>
    </source>
</evidence>
<dbReference type="InterPro" id="IPR019734">
    <property type="entry name" value="TPR_rpt"/>
</dbReference>
<dbReference type="SMART" id="SM00421">
    <property type="entry name" value="HTH_LUXR"/>
    <property type="match status" value="1"/>
</dbReference>
<dbReference type="Gene3D" id="1.10.10.10">
    <property type="entry name" value="Winged helix-like DNA-binding domain superfamily/Winged helix DNA-binding domain"/>
    <property type="match status" value="2"/>
</dbReference>
<proteinExistence type="predicted"/>
<protein>
    <recommendedName>
        <fullName evidence="1">HTH luxR-type domain-containing protein</fullName>
    </recommendedName>
</protein>
<dbReference type="SUPFAM" id="SSF52540">
    <property type="entry name" value="P-loop containing nucleoside triphosphate hydrolases"/>
    <property type="match status" value="1"/>
</dbReference>
<dbReference type="EMBL" id="BNJF01000004">
    <property type="protein sequence ID" value="GHO48416.1"/>
    <property type="molecule type" value="Genomic_DNA"/>
</dbReference>
<dbReference type="AlphaFoldDB" id="A0A8J3MVY4"/>
<dbReference type="GO" id="GO:0006355">
    <property type="term" value="P:regulation of DNA-templated transcription"/>
    <property type="evidence" value="ECO:0007669"/>
    <property type="project" value="InterPro"/>
</dbReference>
<name>A0A8J3MVY4_9CHLR</name>
<dbReference type="SMART" id="SM00028">
    <property type="entry name" value="TPR"/>
    <property type="match status" value="6"/>
</dbReference>
<dbReference type="InterPro" id="IPR036388">
    <property type="entry name" value="WH-like_DNA-bd_sf"/>
</dbReference>
<dbReference type="SUPFAM" id="SSF48452">
    <property type="entry name" value="TPR-like"/>
    <property type="match status" value="2"/>
</dbReference>
<dbReference type="Proteomes" id="UP000612362">
    <property type="component" value="Unassembled WGS sequence"/>
</dbReference>
<organism evidence="2 3">
    <name type="scientific">Ktedonospora formicarum</name>
    <dbReference type="NCBI Taxonomy" id="2778364"/>
    <lineage>
        <taxon>Bacteria</taxon>
        <taxon>Bacillati</taxon>
        <taxon>Chloroflexota</taxon>
        <taxon>Ktedonobacteria</taxon>
        <taxon>Ktedonobacterales</taxon>
        <taxon>Ktedonobacteraceae</taxon>
        <taxon>Ktedonospora</taxon>
    </lineage>
</organism>
<dbReference type="Gene3D" id="1.25.40.10">
    <property type="entry name" value="Tetratricopeptide repeat domain"/>
    <property type="match status" value="2"/>
</dbReference>
<dbReference type="CDD" id="cd06170">
    <property type="entry name" value="LuxR_C_like"/>
    <property type="match status" value="1"/>
</dbReference>
<comment type="caution">
    <text evidence="2">The sequence shown here is derived from an EMBL/GenBank/DDBJ whole genome shotgun (WGS) entry which is preliminary data.</text>
</comment>
<dbReference type="InterPro" id="IPR000792">
    <property type="entry name" value="Tscrpt_reg_LuxR_C"/>
</dbReference>
<dbReference type="PANTHER" id="PTHR47691:SF3">
    <property type="entry name" value="HTH-TYPE TRANSCRIPTIONAL REGULATOR RV0890C-RELATED"/>
    <property type="match status" value="1"/>
</dbReference>
<dbReference type="InterPro" id="IPR027417">
    <property type="entry name" value="P-loop_NTPase"/>
</dbReference>
<dbReference type="PROSITE" id="PS50043">
    <property type="entry name" value="HTH_LUXR_2"/>
    <property type="match status" value="1"/>
</dbReference>
<dbReference type="Pfam" id="PF13424">
    <property type="entry name" value="TPR_12"/>
    <property type="match status" value="1"/>
</dbReference>
<sequence>MLLLLDNFEHLLDVADLIPELLIAPHLKILATSREPLRLYGEREIEVHPLPIRDTHPTRSSEIGPASRLFVERAQAVRPGFDLTDENAICIAEICQRLDGLPLAIELAAARIKLLTPQELLARLNSRLALLVGGPRDLPQRQQTLRHTLDWSYELLSEEEKRAFRHLGCLIGTWDIAAASACIASDLDDIATLDMLSSLVDKSLVRPVTSTIEGTRFMLLETIHEYAATHLQQSGEERDCELRHAIHYLQQARKADMHLHGAGQQVWVKRLDEDAPNLLLALRRALQRQDATMALQLGDTLSDYLLLRHTRQNDLERLLALDWQEGNTELQACRARVLYSAGCLALLRGEIALSWQRLEASRDLARQCKMGSTLALSLGMLAILEMQRGAYSDARSLIEEGLRHLKGEENQWRKAALHRMYGNIATRQGDLETAQTHYSLSLMLLRESGGKRELADLYISQATIMHLRGKLRTALYLYRHGLASFEELADLQGQVRCLTGMGAAHAAQGLYHEAEQYLQQALTLAQQLGDREGRASALRELGLIHLYQSEGQGKHFTIITTSLKESLRLSSELKQLPGKAHTLLALGDVERWRGNRQAANGYYEESLELARRMNDNLTRTRVLCAQAMLAHKAEDFPRACNHLKEGVQLAWRIGNHIAIATELESMAYLCLHTQQPELATQLLGSADNLRDTLQTPLHPMQRTEYQHLHDALRAEISPATWNENWHMGRSLLLAQVVDLVTHITIPPTQGTEPQSITPLTENPFRLTARECEVLRLLALGYPDMRIASELVLSRRTVNTHLRSIYAKLGVSTRTTAARLAFEHKLT</sequence>
<dbReference type="InterPro" id="IPR011990">
    <property type="entry name" value="TPR-like_helical_dom_sf"/>
</dbReference>
<accession>A0A8J3MVY4</accession>
<evidence type="ECO:0000259" key="1">
    <source>
        <dbReference type="PROSITE" id="PS50043"/>
    </source>
</evidence>
<dbReference type="GO" id="GO:0003677">
    <property type="term" value="F:DNA binding"/>
    <property type="evidence" value="ECO:0007669"/>
    <property type="project" value="InterPro"/>
</dbReference>
<dbReference type="Pfam" id="PF13374">
    <property type="entry name" value="TPR_10"/>
    <property type="match status" value="1"/>
</dbReference>
<keyword evidence="3" id="KW-1185">Reference proteome</keyword>
<evidence type="ECO:0000313" key="3">
    <source>
        <dbReference type="Proteomes" id="UP000612362"/>
    </source>
</evidence>
<dbReference type="Pfam" id="PF00196">
    <property type="entry name" value="GerE"/>
    <property type="match status" value="1"/>
</dbReference>
<feature type="domain" description="HTH luxR-type" evidence="1">
    <location>
        <begin position="759"/>
        <end position="824"/>
    </location>
</feature>
<dbReference type="InterPro" id="IPR016032">
    <property type="entry name" value="Sig_transdc_resp-reg_C-effctor"/>
</dbReference>
<dbReference type="PANTHER" id="PTHR47691">
    <property type="entry name" value="REGULATOR-RELATED"/>
    <property type="match status" value="1"/>
</dbReference>